<accession>A0ABM6GHA9</accession>
<dbReference type="RefSeq" id="WP_012056622.1">
    <property type="nucleotide sequence ID" value="NZ_CP007389.1"/>
</dbReference>
<keyword evidence="2" id="KW-1185">Reference proteome</keyword>
<name>A0ABM6GHA9_9BACT</name>
<protein>
    <submittedName>
        <fullName evidence="1">Uncharacterized protein</fullName>
    </submittedName>
</protein>
<dbReference type="EMBL" id="CP007389">
    <property type="protein sequence ID" value="APT74810.1"/>
    <property type="molecule type" value="Genomic_DNA"/>
</dbReference>
<evidence type="ECO:0000313" key="1">
    <source>
        <dbReference type="EMBL" id="APT74810.1"/>
    </source>
</evidence>
<evidence type="ECO:0000313" key="2">
    <source>
        <dbReference type="Proteomes" id="UP000185490"/>
    </source>
</evidence>
<dbReference type="Proteomes" id="UP000185490">
    <property type="component" value="Chromosome"/>
</dbReference>
<proteinExistence type="predicted"/>
<gene>
    <name evidence="1" type="ORF">BW47_02135</name>
</gene>
<reference evidence="1 2" key="1">
    <citation type="submission" date="2014-02" db="EMBL/GenBank/DDBJ databases">
        <title>Diversity of Thermotogales isolates from hydrothermal vents.</title>
        <authorList>
            <person name="Haverkamp T.H.A."/>
            <person name="Lossouarn J."/>
            <person name="Geslin C."/>
            <person name="Nesbo C.L."/>
        </authorList>
    </citation>
    <scope>NUCLEOTIDE SEQUENCE [LARGE SCALE GENOMIC DNA]</scope>
    <source>
        <strain evidence="1 2">431</strain>
    </source>
</reference>
<sequence length="69" mass="8275">MFTIKVDIPDYINDEDVKAYLNESIIDLSEETQFIGMEWNDSKRTTLVRIYAPDDLWNLTYKEEIARER</sequence>
<organism evidence="1 2">
    <name type="scientific">Thermosipho melanesiensis</name>
    <dbReference type="NCBI Taxonomy" id="46541"/>
    <lineage>
        <taxon>Bacteria</taxon>
        <taxon>Thermotogati</taxon>
        <taxon>Thermotogota</taxon>
        <taxon>Thermotogae</taxon>
        <taxon>Thermotogales</taxon>
        <taxon>Fervidobacteriaceae</taxon>
        <taxon>Thermosipho</taxon>
    </lineage>
</organism>